<feature type="transmembrane region" description="Helical" evidence="2">
    <location>
        <begin position="267"/>
        <end position="288"/>
    </location>
</feature>
<dbReference type="AlphaFoldDB" id="A0A1H1NHT2"/>
<keyword evidence="2" id="KW-0812">Transmembrane</keyword>
<keyword evidence="2" id="KW-0472">Membrane</keyword>
<accession>A0A1H1NHT2</accession>
<dbReference type="OrthoDB" id="4336761at2"/>
<evidence type="ECO:0000313" key="4">
    <source>
        <dbReference type="Proteomes" id="UP000185663"/>
    </source>
</evidence>
<dbReference type="RefSeq" id="WP_083371485.1">
    <property type="nucleotide sequence ID" value="NZ_LT629776.1"/>
</dbReference>
<dbReference type="Proteomes" id="UP000185663">
    <property type="component" value="Chromosome I"/>
</dbReference>
<reference evidence="4" key="1">
    <citation type="submission" date="2016-10" db="EMBL/GenBank/DDBJ databases">
        <authorList>
            <person name="Varghese N."/>
            <person name="Submissions S."/>
        </authorList>
    </citation>
    <scope>NUCLEOTIDE SEQUENCE [LARGE SCALE GENOMIC DNA]</scope>
    <source>
        <strain evidence="4">DSM 22126</strain>
    </source>
</reference>
<keyword evidence="2" id="KW-1133">Transmembrane helix</keyword>
<dbReference type="EMBL" id="LT629776">
    <property type="protein sequence ID" value="SDR98487.1"/>
    <property type="molecule type" value="Genomic_DNA"/>
</dbReference>
<proteinExistence type="predicted"/>
<organism evidence="3 4">
    <name type="scientific">Paraoerskovia marina</name>
    <dbReference type="NCBI Taxonomy" id="545619"/>
    <lineage>
        <taxon>Bacteria</taxon>
        <taxon>Bacillati</taxon>
        <taxon>Actinomycetota</taxon>
        <taxon>Actinomycetes</taxon>
        <taxon>Micrococcales</taxon>
        <taxon>Cellulomonadaceae</taxon>
        <taxon>Paraoerskovia</taxon>
    </lineage>
</organism>
<feature type="transmembrane region" description="Helical" evidence="2">
    <location>
        <begin position="211"/>
        <end position="229"/>
    </location>
</feature>
<evidence type="ECO:0000256" key="2">
    <source>
        <dbReference type="SAM" id="Phobius"/>
    </source>
</evidence>
<name>A0A1H1NHT2_9CELL</name>
<feature type="transmembrane region" description="Helical" evidence="2">
    <location>
        <begin position="235"/>
        <end position="255"/>
    </location>
</feature>
<sequence length="500" mass="52281">MSRPFTWHPLATSDPLPGDPTVVSAGSERLRSVNRSIRFVADETERYSRLDESSSEAVEALTDRVYDVGRNVDKAAARYESAARALSEYAEALTSAQAAADAALEQAQSAQFRADDAAEDLRVLESVQANADPSEPPDPSITWRIQDAASIRSSAQTTIDQAAQDLALAVRRHDEAAETAATAIRASFDDELTDGWWEEWGKDAMEWTSKVAGWIATTAGVLALVLAWVPGLGAALGAIAIVAGVVALVADSFLLRHGEKTLGEWAISALGVATFGVGRVAIAGLRFATHGGAAVARVGMRGVGLASKSPRSSLDLAAMTDSAKLLGGTHSQARSVMREVGEPGAFGRAVRHSLNPFATTKELWGDLKGVGQVTEFARHPVANTREAFSGSARDNLLTFVGLGDDAYDVRSLVSTGRDGRAASLAASAPAARAGDAAESLALLASNATRVDSTASVVAASLGEKLVVDTALHAYLTDDMVTSFTERSTGPAPTPAERLGL</sequence>
<evidence type="ECO:0000313" key="3">
    <source>
        <dbReference type="EMBL" id="SDR98487.1"/>
    </source>
</evidence>
<feature type="region of interest" description="Disordered" evidence="1">
    <location>
        <begin position="1"/>
        <end position="24"/>
    </location>
</feature>
<gene>
    <name evidence="3" type="ORF">SAMN04489860_0537</name>
</gene>
<protein>
    <submittedName>
        <fullName evidence="3">Uncharacterized protein</fullName>
    </submittedName>
</protein>
<dbReference type="STRING" id="545619.SAMN04489860_0537"/>
<evidence type="ECO:0000256" key="1">
    <source>
        <dbReference type="SAM" id="MobiDB-lite"/>
    </source>
</evidence>
<keyword evidence="4" id="KW-1185">Reference proteome</keyword>